<organism evidence="1 2">
    <name type="scientific">Polarella glacialis</name>
    <name type="common">Dinoflagellate</name>
    <dbReference type="NCBI Taxonomy" id="89957"/>
    <lineage>
        <taxon>Eukaryota</taxon>
        <taxon>Sar</taxon>
        <taxon>Alveolata</taxon>
        <taxon>Dinophyceae</taxon>
        <taxon>Suessiales</taxon>
        <taxon>Suessiaceae</taxon>
        <taxon>Polarella</taxon>
    </lineage>
</organism>
<feature type="non-terminal residue" evidence="1">
    <location>
        <position position="1"/>
    </location>
</feature>
<gene>
    <name evidence="1" type="ORF">PGLA1383_LOCUS8687</name>
</gene>
<sequence>AYMRRCIDHMAIDFQRACGSFNREYISTFATCWCKRDVEKSGLLPFSAVLGLAADLHALGYESWEVDQHEEDQMKKALAPQAWCRVTLRDLCLYAERDEEYVVGPQ</sequence>
<evidence type="ECO:0000313" key="2">
    <source>
        <dbReference type="Proteomes" id="UP000654075"/>
    </source>
</evidence>
<reference evidence="1" key="1">
    <citation type="submission" date="2021-02" db="EMBL/GenBank/DDBJ databases">
        <authorList>
            <person name="Dougan E. K."/>
            <person name="Rhodes N."/>
            <person name="Thang M."/>
            <person name="Chan C."/>
        </authorList>
    </citation>
    <scope>NUCLEOTIDE SEQUENCE</scope>
</reference>
<feature type="non-terminal residue" evidence="1">
    <location>
        <position position="106"/>
    </location>
</feature>
<dbReference type="AlphaFoldDB" id="A0A813DU98"/>
<accession>A0A813DU98</accession>
<dbReference type="Proteomes" id="UP000654075">
    <property type="component" value="Unassembled WGS sequence"/>
</dbReference>
<keyword evidence="2" id="KW-1185">Reference proteome</keyword>
<proteinExistence type="predicted"/>
<comment type="caution">
    <text evidence="1">The sequence shown here is derived from an EMBL/GenBank/DDBJ whole genome shotgun (WGS) entry which is preliminary data.</text>
</comment>
<evidence type="ECO:0000313" key="1">
    <source>
        <dbReference type="EMBL" id="CAE8589957.1"/>
    </source>
</evidence>
<name>A0A813DU98_POLGL</name>
<protein>
    <submittedName>
        <fullName evidence="1">Uncharacterized protein</fullName>
    </submittedName>
</protein>
<dbReference type="EMBL" id="CAJNNV010003993">
    <property type="protein sequence ID" value="CAE8589957.1"/>
    <property type="molecule type" value="Genomic_DNA"/>
</dbReference>